<name>A0A2K1JGF9_PHYPA</name>
<gene>
    <name evidence="1" type="ORF">PHYPA_018034</name>
</gene>
<evidence type="ECO:0000313" key="2">
    <source>
        <dbReference type="EnsemblPlants" id="PAC:32960534.CDS.1"/>
    </source>
</evidence>
<accession>A0A2K1JGF9</accession>
<evidence type="ECO:0008006" key="4">
    <source>
        <dbReference type="Google" id="ProtNLM"/>
    </source>
</evidence>
<proteinExistence type="predicted"/>
<dbReference type="Proteomes" id="UP000006727">
    <property type="component" value="Chromosome 14"/>
</dbReference>
<reference evidence="1 3" key="2">
    <citation type="journal article" date="2018" name="Plant J.">
        <title>The Physcomitrella patens chromosome-scale assembly reveals moss genome structure and evolution.</title>
        <authorList>
            <person name="Lang D."/>
            <person name="Ullrich K.K."/>
            <person name="Murat F."/>
            <person name="Fuchs J."/>
            <person name="Jenkins J."/>
            <person name="Haas F.B."/>
            <person name="Piednoel M."/>
            <person name="Gundlach H."/>
            <person name="Van Bel M."/>
            <person name="Meyberg R."/>
            <person name="Vives C."/>
            <person name="Morata J."/>
            <person name="Symeonidi A."/>
            <person name="Hiss M."/>
            <person name="Muchero W."/>
            <person name="Kamisugi Y."/>
            <person name="Saleh O."/>
            <person name="Blanc G."/>
            <person name="Decker E.L."/>
            <person name="van Gessel N."/>
            <person name="Grimwood J."/>
            <person name="Hayes R.D."/>
            <person name="Graham S.W."/>
            <person name="Gunter L.E."/>
            <person name="McDaniel S.F."/>
            <person name="Hoernstein S.N.W."/>
            <person name="Larsson A."/>
            <person name="Li F.W."/>
            <person name="Perroud P.F."/>
            <person name="Phillips J."/>
            <person name="Ranjan P."/>
            <person name="Rokshar D.S."/>
            <person name="Rothfels C.J."/>
            <person name="Schneider L."/>
            <person name="Shu S."/>
            <person name="Stevenson D.W."/>
            <person name="Thummler F."/>
            <person name="Tillich M."/>
            <person name="Villarreal Aguilar J.C."/>
            <person name="Widiez T."/>
            <person name="Wong G.K."/>
            <person name="Wymore A."/>
            <person name="Zhang Y."/>
            <person name="Zimmer A.D."/>
            <person name="Quatrano R.S."/>
            <person name="Mayer K.F.X."/>
            <person name="Goodstein D."/>
            <person name="Casacuberta J.M."/>
            <person name="Vandepoele K."/>
            <person name="Reski R."/>
            <person name="Cuming A.C."/>
            <person name="Tuskan G.A."/>
            <person name="Maumus F."/>
            <person name="Salse J."/>
            <person name="Schmutz J."/>
            <person name="Rensing S.A."/>
        </authorList>
    </citation>
    <scope>NUCLEOTIDE SEQUENCE [LARGE SCALE GENOMIC DNA]</scope>
    <source>
        <strain evidence="2 3">cv. Gransden 2004</strain>
    </source>
</reference>
<reference evidence="1 3" key="1">
    <citation type="journal article" date="2008" name="Science">
        <title>The Physcomitrella genome reveals evolutionary insights into the conquest of land by plants.</title>
        <authorList>
            <person name="Rensing S."/>
            <person name="Lang D."/>
            <person name="Zimmer A."/>
            <person name="Terry A."/>
            <person name="Salamov A."/>
            <person name="Shapiro H."/>
            <person name="Nishiyama T."/>
            <person name="Perroud P.-F."/>
            <person name="Lindquist E."/>
            <person name="Kamisugi Y."/>
            <person name="Tanahashi T."/>
            <person name="Sakakibara K."/>
            <person name="Fujita T."/>
            <person name="Oishi K."/>
            <person name="Shin-I T."/>
            <person name="Kuroki Y."/>
            <person name="Toyoda A."/>
            <person name="Suzuki Y."/>
            <person name="Hashimoto A."/>
            <person name="Yamaguchi K."/>
            <person name="Sugano A."/>
            <person name="Kohara Y."/>
            <person name="Fujiyama A."/>
            <person name="Anterola A."/>
            <person name="Aoki S."/>
            <person name="Ashton N."/>
            <person name="Barbazuk W.B."/>
            <person name="Barker E."/>
            <person name="Bennetzen J."/>
            <person name="Bezanilla M."/>
            <person name="Blankenship R."/>
            <person name="Cho S.H."/>
            <person name="Dutcher S."/>
            <person name="Estelle M."/>
            <person name="Fawcett J.A."/>
            <person name="Gundlach H."/>
            <person name="Hanada K."/>
            <person name="Heyl A."/>
            <person name="Hicks K.A."/>
            <person name="Hugh J."/>
            <person name="Lohr M."/>
            <person name="Mayer K."/>
            <person name="Melkozernov A."/>
            <person name="Murata T."/>
            <person name="Nelson D."/>
            <person name="Pils B."/>
            <person name="Prigge M."/>
            <person name="Reiss B."/>
            <person name="Renner T."/>
            <person name="Rombauts S."/>
            <person name="Rushton P."/>
            <person name="Sanderfoot A."/>
            <person name="Schween G."/>
            <person name="Shiu S.-H."/>
            <person name="Stueber K."/>
            <person name="Theodoulou F.L."/>
            <person name="Tu H."/>
            <person name="Van de Peer Y."/>
            <person name="Verrier P.J."/>
            <person name="Waters E."/>
            <person name="Wood A."/>
            <person name="Yang L."/>
            <person name="Cove D."/>
            <person name="Cuming A."/>
            <person name="Hasebe M."/>
            <person name="Lucas S."/>
            <person name="Mishler D.B."/>
            <person name="Reski R."/>
            <person name="Grigoriev I."/>
            <person name="Quatrano R.S."/>
            <person name="Boore J.L."/>
        </authorList>
    </citation>
    <scope>NUCLEOTIDE SEQUENCE [LARGE SCALE GENOMIC DNA]</scope>
    <source>
        <strain evidence="2 3">cv. Gransden 2004</strain>
    </source>
</reference>
<dbReference type="Gene3D" id="3.30.70.330">
    <property type="match status" value="1"/>
</dbReference>
<dbReference type="GO" id="GO:0003676">
    <property type="term" value="F:nucleic acid binding"/>
    <property type="evidence" value="ECO:0007669"/>
    <property type="project" value="InterPro"/>
</dbReference>
<dbReference type="AlphaFoldDB" id="A0A2K1JGF9"/>
<dbReference type="SUPFAM" id="SSF54928">
    <property type="entry name" value="RNA-binding domain, RBD"/>
    <property type="match status" value="1"/>
</dbReference>
<reference evidence="2" key="3">
    <citation type="submission" date="2020-12" db="UniProtKB">
        <authorList>
            <consortium name="EnsemblPlants"/>
        </authorList>
    </citation>
    <scope>IDENTIFICATION</scope>
</reference>
<keyword evidence="3" id="KW-1185">Reference proteome</keyword>
<organism evidence="1">
    <name type="scientific">Physcomitrium patens</name>
    <name type="common">Spreading-leaved earth moss</name>
    <name type="synonym">Physcomitrella patens</name>
    <dbReference type="NCBI Taxonomy" id="3218"/>
    <lineage>
        <taxon>Eukaryota</taxon>
        <taxon>Viridiplantae</taxon>
        <taxon>Streptophyta</taxon>
        <taxon>Embryophyta</taxon>
        <taxon>Bryophyta</taxon>
        <taxon>Bryophytina</taxon>
        <taxon>Bryopsida</taxon>
        <taxon>Funariidae</taxon>
        <taxon>Funariales</taxon>
        <taxon>Funariaceae</taxon>
        <taxon>Physcomitrium</taxon>
    </lineage>
</organism>
<dbReference type="PaxDb" id="3218-PP1S126_195V6.1"/>
<dbReference type="EMBL" id="ABEU02000014">
    <property type="protein sequence ID" value="PNR40631.1"/>
    <property type="molecule type" value="Genomic_DNA"/>
</dbReference>
<evidence type="ECO:0000313" key="3">
    <source>
        <dbReference type="Proteomes" id="UP000006727"/>
    </source>
</evidence>
<dbReference type="Gramene" id="Pp3c14_4870V3.1">
    <property type="protein sequence ID" value="PAC:32960534.CDS.1"/>
    <property type="gene ID" value="Pp3c14_4870"/>
</dbReference>
<evidence type="ECO:0000313" key="1">
    <source>
        <dbReference type="EMBL" id="PNR40631.1"/>
    </source>
</evidence>
<protein>
    <recommendedName>
        <fullName evidence="4">RRM domain-containing protein</fullName>
    </recommendedName>
</protein>
<dbReference type="InterPro" id="IPR035979">
    <property type="entry name" value="RBD_domain_sf"/>
</dbReference>
<sequence length="60" mass="6642">MSRMEPLKAGNIYVEYSRDESACHAAHALHGRGYGNAKVSVAFVSPRFYLKHFGRESAAV</sequence>
<dbReference type="EnsemblPlants" id="Pp3c14_4870V3.1">
    <property type="protein sequence ID" value="PAC:32960534.CDS.1"/>
    <property type="gene ID" value="Pp3c14_4870"/>
</dbReference>
<dbReference type="InParanoid" id="A0A2K1JGF9"/>
<dbReference type="InterPro" id="IPR012677">
    <property type="entry name" value="Nucleotide-bd_a/b_plait_sf"/>
</dbReference>